<comment type="caution">
    <text evidence="4">The sequence shown here is derived from an EMBL/GenBank/DDBJ whole genome shotgun (WGS) entry which is preliminary data.</text>
</comment>
<dbReference type="SMART" id="SM01008">
    <property type="entry name" value="Ald_Xan_dh_C"/>
    <property type="match status" value="1"/>
</dbReference>
<evidence type="ECO:0000313" key="4">
    <source>
        <dbReference type="EMBL" id="GJE26760.1"/>
    </source>
</evidence>
<dbReference type="EMBL" id="BPQV01000004">
    <property type="protein sequence ID" value="GJE26760.1"/>
    <property type="molecule type" value="Genomic_DNA"/>
</dbReference>
<dbReference type="SUPFAM" id="SSF54665">
    <property type="entry name" value="CO dehydrogenase molybdoprotein N-domain-like"/>
    <property type="match status" value="1"/>
</dbReference>
<accession>A0ABQ4T528</accession>
<reference evidence="4" key="2">
    <citation type="submission" date="2021-08" db="EMBL/GenBank/DDBJ databases">
        <authorList>
            <person name="Tani A."/>
            <person name="Ola A."/>
            <person name="Ogura Y."/>
            <person name="Katsura K."/>
            <person name="Hayashi T."/>
        </authorList>
    </citation>
    <scope>NUCLEOTIDE SEQUENCE</scope>
    <source>
        <strain evidence="4">NBRC 15689</strain>
    </source>
</reference>
<dbReference type="Pfam" id="PF20256">
    <property type="entry name" value="MoCoBD_2"/>
    <property type="match status" value="1"/>
</dbReference>
<dbReference type="InterPro" id="IPR008274">
    <property type="entry name" value="AldOxase/xan_DH_MoCoBD1"/>
</dbReference>
<dbReference type="Gene3D" id="3.90.1170.50">
    <property type="entry name" value="Aldehyde oxidase/xanthine dehydrogenase, a/b hammerhead"/>
    <property type="match status" value="1"/>
</dbReference>
<dbReference type="RefSeq" id="WP_238310634.1">
    <property type="nucleotide sequence ID" value="NZ_BPQV01000004.1"/>
</dbReference>
<protein>
    <submittedName>
        <fullName evidence="4">Caffeine dehydrogenase subunit alpha</fullName>
    </submittedName>
</protein>
<dbReference type="PANTHER" id="PTHR11908">
    <property type="entry name" value="XANTHINE DEHYDROGENASE"/>
    <property type="match status" value="1"/>
</dbReference>
<keyword evidence="1" id="KW-0500">Molybdenum</keyword>
<proteinExistence type="predicted"/>
<gene>
    <name evidence="4" type="primary">cdhA_1</name>
    <name evidence="4" type="ORF">LKMONMHP_1611</name>
</gene>
<feature type="domain" description="Aldehyde oxidase/xanthine dehydrogenase a/b hammerhead" evidence="3">
    <location>
        <begin position="20"/>
        <end position="135"/>
    </location>
</feature>
<dbReference type="Pfam" id="PF02738">
    <property type="entry name" value="MoCoBD_1"/>
    <property type="match status" value="1"/>
</dbReference>
<dbReference type="PANTHER" id="PTHR11908:SF132">
    <property type="entry name" value="ALDEHYDE OXIDASE 1-RELATED"/>
    <property type="match status" value="1"/>
</dbReference>
<evidence type="ECO:0000313" key="5">
    <source>
        <dbReference type="Proteomes" id="UP001055156"/>
    </source>
</evidence>
<dbReference type="InterPro" id="IPR037165">
    <property type="entry name" value="AldOxase/xan_DH_Mopterin-bd_sf"/>
</dbReference>
<organism evidence="4 5">
    <name type="scientific">Methylobacterium organophilum</name>
    <dbReference type="NCBI Taxonomy" id="410"/>
    <lineage>
        <taxon>Bacteria</taxon>
        <taxon>Pseudomonadati</taxon>
        <taxon>Pseudomonadota</taxon>
        <taxon>Alphaproteobacteria</taxon>
        <taxon>Hyphomicrobiales</taxon>
        <taxon>Methylobacteriaceae</taxon>
        <taxon>Methylobacterium</taxon>
    </lineage>
</organism>
<dbReference type="InterPro" id="IPR036856">
    <property type="entry name" value="Ald_Oxase/Xan_DH_a/b_sf"/>
</dbReference>
<dbReference type="InterPro" id="IPR046867">
    <property type="entry name" value="AldOxase/xan_DH_MoCoBD2"/>
</dbReference>
<dbReference type="InterPro" id="IPR016208">
    <property type="entry name" value="Ald_Oxase/xanthine_DH-like"/>
</dbReference>
<dbReference type="NCBIfam" id="NF040766">
    <property type="entry name" value="CODH_aero_grp5"/>
    <property type="match status" value="1"/>
</dbReference>
<dbReference type="SUPFAM" id="SSF56003">
    <property type="entry name" value="Molybdenum cofactor-binding domain"/>
    <property type="match status" value="1"/>
</dbReference>
<dbReference type="Proteomes" id="UP001055156">
    <property type="component" value="Unassembled WGS sequence"/>
</dbReference>
<dbReference type="InterPro" id="IPR000674">
    <property type="entry name" value="Ald_Oxase/Xan_DH_a/b"/>
</dbReference>
<sequence>MSTRTFGSRIKRNIDPKLLRGEGSFVDDIPLAHPLHVAFVRSPFARAKILSVDTAEAKAMPGVCAVYTCDDIGALDLELPQLIPHPSMMDPRTQRPLAREDVFHVGQPVAMVVAVDRYTAEDAATLVWVEYDPLPVELDLERAVADGAPLVHAGHPNNVAADFRQICGDPATAFAQAEHVTRIRVQVDRSTAAPMECRAVAAVHDPVTGELTVWDGTQAPISVRGALASILGIDEDKVRVIAPDVGGGFGQKVYQFYPDELLVPMAARQLGRPVKYIEDRRENFIGSSQERTQIHEIELFARKDGTILGLRDVFLHDTGAFIPYGIAIPQVASTSIAGPYRIPNIDVAFRCVYTPTVPVTPYRGCGRPQANFAIERAIDQLADELGLDRFEVRRRNLVADHEFPVLREGLLFADGLPVSLDSGQYHRALAMLEERLDAKAFPAEQERARAQGRYLGLGLAFYVEGTGLGPYEGGHVRIQPITGKVSVNTGLTSQGQGHDTVFAQIVADQLGVAVEDVIVVEGDTKAYDWGVATFASRAAVVSGNAIHQSAAIVRAKTIEAAANMLEVDREDIDLRDGAAWARGTNRSVSLAAIATATNPLRYAFNEAAKAATQFAPASRHDGPALRPGEHPGLEATDYYSPPCATWAYGVHGGLFEVDPETCAVKVLRYVCVHDCGTMINPTIVEGQVMGGIAQGFGGALYERIEFDAEGNPVNANFVDFLVPYATEVPPVEILHLETPSPLNPLGVKGVGEAGCIPVGSVVASAIEDALRPLGAGPFRHVPITPSMIHAALAGA</sequence>
<dbReference type="Gene3D" id="3.30.365.10">
    <property type="entry name" value="Aldehyde oxidase/xanthine dehydrogenase, molybdopterin binding domain"/>
    <property type="match status" value="4"/>
</dbReference>
<name>A0ABQ4T528_METOR</name>
<evidence type="ECO:0000259" key="3">
    <source>
        <dbReference type="SMART" id="SM01008"/>
    </source>
</evidence>
<evidence type="ECO:0000256" key="1">
    <source>
        <dbReference type="ARBA" id="ARBA00022505"/>
    </source>
</evidence>
<dbReference type="Pfam" id="PF01315">
    <property type="entry name" value="Ald_Xan_dh_C"/>
    <property type="match status" value="1"/>
</dbReference>
<keyword evidence="5" id="KW-1185">Reference proteome</keyword>
<evidence type="ECO:0000256" key="2">
    <source>
        <dbReference type="ARBA" id="ARBA00023002"/>
    </source>
</evidence>
<reference evidence="4" key="1">
    <citation type="journal article" date="2021" name="Front. Microbiol.">
        <title>Comprehensive Comparative Genomics and Phenotyping of Methylobacterium Species.</title>
        <authorList>
            <person name="Alessa O."/>
            <person name="Ogura Y."/>
            <person name="Fujitani Y."/>
            <person name="Takami H."/>
            <person name="Hayashi T."/>
            <person name="Sahin N."/>
            <person name="Tani A."/>
        </authorList>
    </citation>
    <scope>NUCLEOTIDE SEQUENCE</scope>
    <source>
        <strain evidence="4">NBRC 15689</strain>
    </source>
</reference>
<keyword evidence="2" id="KW-0560">Oxidoreductase</keyword>